<comment type="function">
    <text evidence="13">Component of the replication protein A complex (RPA) required for DNA recombination, repair and replication. The activity of RPA is mediated by single-stranded DNA binding and protein interactions. Probably involved in repair of double-strand DNA breaks (DSBs) induced by genotoxic stresses.</text>
</comment>
<dbReference type="Pfam" id="PF08646">
    <property type="entry name" value="Rep_fac-A_C"/>
    <property type="match status" value="1"/>
</dbReference>
<keyword evidence="3 13" id="KW-0235">DNA replication</keyword>
<dbReference type="InterPro" id="IPR012340">
    <property type="entry name" value="NA-bd_OB-fold"/>
</dbReference>
<dbReference type="Pfam" id="PF04057">
    <property type="entry name" value="Rep-A_N"/>
    <property type="match status" value="1"/>
</dbReference>
<dbReference type="InterPro" id="IPR007199">
    <property type="entry name" value="Rep_factor-A_N"/>
</dbReference>
<dbReference type="PANTHER" id="PTHR47165">
    <property type="entry name" value="OS03G0429900 PROTEIN"/>
    <property type="match status" value="1"/>
</dbReference>
<dbReference type="InterPro" id="IPR001878">
    <property type="entry name" value="Znf_CCHC"/>
</dbReference>
<keyword evidence="17" id="KW-1185">Reference proteome</keyword>
<dbReference type="EMBL" id="JAMRDG010000002">
    <property type="protein sequence ID" value="KAJ3687735.1"/>
    <property type="molecule type" value="Genomic_DNA"/>
</dbReference>
<dbReference type="CDD" id="cd04476">
    <property type="entry name" value="RPA1_DBD_C"/>
    <property type="match status" value="1"/>
</dbReference>
<organism evidence="16 17">
    <name type="scientific">Rhynchospora tenuis</name>
    <dbReference type="NCBI Taxonomy" id="198213"/>
    <lineage>
        <taxon>Eukaryota</taxon>
        <taxon>Viridiplantae</taxon>
        <taxon>Streptophyta</taxon>
        <taxon>Embryophyta</taxon>
        <taxon>Tracheophyta</taxon>
        <taxon>Spermatophyta</taxon>
        <taxon>Magnoliopsida</taxon>
        <taxon>Liliopsida</taxon>
        <taxon>Poales</taxon>
        <taxon>Cyperaceae</taxon>
        <taxon>Cyperoideae</taxon>
        <taxon>Rhynchosporeae</taxon>
        <taxon>Rhynchospora</taxon>
    </lineage>
</organism>
<dbReference type="FunFam" id="2.40.50.140:FF:000064">
    <property type="entry name" value="Replication protein A subunit"/>
    <property type="match status" value="1"/>
</dbReference>
<keyword evidence="4 13" id="KW-0479">Metal-binding</keyword>
<name>A0AAD6EKH1_9POAL</name>
<dbReference type="Gene3D" id="2.40.50.140">
    <property type="entry name" value="Nucleic acid-binding proteins"/>
    <property type="match status" value="4"/>
</dbReference>
<evidence type="ECO:0000256" key="6">
    <source>
        <dbReference type="ARBA" id="ARBA00022771"/>
    </source>
</evidence>
<evidence type="ECO:0000256" key="9">
    <source>
        <dbReference type="ARBA" id="ARBA00023172"/>
    </source>
</evidence>
<dbReference type="GO" id="GO:0008270">
    <property type="term" value="F:zinc ion binding"/>
    <property type="evidence" value="ECO:0007669"/>
    <property type="project" value="UniProtKB-KW"/>
</dbReference>
<dbReference type="GO" id="GO:0005634">
    <property type="term" value="C:nucleus"/>
    <property type="evidence" value="ECO:0007669"/>
    <property type="project" value="UniProtKB-SubCell"/>
</dbReference>
<gene>
    <name evidence="16" type="ORF">LUZ61_016899</name>
</gene>
<dbReference type="InterPro" id="IPR036875">
    <property type="entry name" value="Znf_CCHC_sf"/>
</dbReference>
<comment type="caution">
    <text evidence="16">The sequence shown here is derived from an EMBL/GenBank/DDBJ whole genome shotgun (WGS) entry which is preliminary data.</text>
</comment>
<evidence type="ECO:0000313" key="17">
    <source>
        <dbReference type="Proteomes" id="UP001210211"/>
    </source>
</evidence>
<dbReference type="InterPro" id="IPR013955">
    <property type="entry name" value="Rep_factor-A_C"/>
</dbReference>
<evidence type="ECO:0000256" key="1">
    <source>
        <dbReference type="ARBA" id="ARBA00004123"/>
    </source>
</evidence>
<keyword evidence="5" id="KW-0227">DNA damage</keyword>
<evidence type="ECO:0000259" key="15">
    <source>
        <dbReference type="PROSITE" id="PS50158"/>
    </source>
</evidence>
<comment type="subcellular location">
    <subcellularLocation>
        <location evidence="1 13">Nucleus</location>
    </subcellularLocation>
</comment>
<dbReference type="PANTHER" id="PTHR47165:SF4">
    <property type="entry name" value="OS03G0429900 PROTEIN"/>
    <property type="match status" value="1"/>
</dbReference>
<dbReference type="CDD" id="cd04474">
    <property type="entry name" value="RPA1_DBD_A"/>
    <property type="match status" value="1"/>
</dbReference>
<keyword evidence="7 13" id="KW-0862">Zinc</keyword>
<dbReference type="GO" id="GO:0006260">
    <property type="term" value="P:DNA replication"/>
    <property type="evidence" value="ECO:0007669"/>
    <property type="project" value="UniProtKB-KW"/>
</dbReference>
<feature type="compositionally biased region" description="Polar residues" evidence="14">
    <location>
        <begin position="118"/>
        <end position="144"/>
    </location>
</feature>
<evidence type="ECO:0000256" key="2">
    <source>
        <dbReference type="ARBA" id="ARBA00005690"/>
    </source>
</evidence>
<dbReference type="Pfam" id="PF01336">
    <property type="entry name" value="tRNA_anti-codon"/>
    <property type="match status" value="1"/>
</dbReference>
<evidence type="ECO:0000256" key="13">
    <source>
        <dbReference type="RuleBase" id="RU364130"/>
    </source>
</evidence>
<keyword evidence="6 12" id="KW-0863">Zinc-finger</keyword>
<feature type="compositionally biased region" description="Polar residues" evidence="14">
    <location>
        <begin position="164"/>
        <end position="175"/>
    </location>
</feature>
<dbReference type="SMART" id="SM00343">
    <property type="entry name" value="ZnF_C2HC"/>
    <property type="match status" value="2"/>
</dbReference>
<feature type="region of interest" description="Disordered" evidence="14">
    <location>
        <begin position="118"/>
        <end position="191"/>
    </location>
</feature>
<comment type="similarity">
    <text evidence="2 13">Belongs to the replication factor A protein 1 family.</text>
</comment>
<dbReference type="SUPFAM" id="SSF50249">
    <property type="entry name" value="Nucleic acid-binding proteins"/>
    <property type="match status" value="4"/>
</dbReference>
<dbReference type="Pfam" id="PF16900">
    <property type="entry name" value="REPA_OB_2"/>
    <property type="match status" value="1"/>
</dbReference>
<dbReference type="Pfam" id="PF00098">
    <property type="entry name" value="zf-CCHC"/>
    <property type="match status" value="1"/>
</dbReference>
<keyword evidence="8 13" id="KW-0238">DNA-binding</keyword>
<dbReference type="InterPro" id="IPR047192">
    <property type="entry name" value="Euk_RPA1_DBD_C"/>
</dbReference>
<dbReference type="Proteomes" id="UP001210211">
    <property type="component" value="Unassembled WGS sequence"/>
</dbReference>
<dbReference type="NCBIfam" id="TIGR00617">
    <property type="entry name" value="rpa1"/>
    <property type="match status" value="1"/>
</dbReference>
<evidence type="ECO:0000256" key="11">
    <source>
        <dbReference type="ARBA" id="ARBA00023242"/>
    </source>
</evidence>
<dbReference type="InterPro" id="IPR004365">
    <property type="entry name" value="NA-bd_OB_tRNA"/>
</dbReference>
<feature type="region of interest" description="Disordered" evidence="14">
    <location>
        <begin position="215"/>
        <end position="253"/>
    </location>
</feature>
<dbReference type="GO" id="GO:0006281">
    <property type="term" value="P:DNA repair"/>
    <property type="evidence" value="ECO:0007669"/>
    <property type="project" value="UniProtKB-KW"/>
</dbReference>
<evidence type="ECO:0000256" key="4">
    <source>
        <dbReference type="ARBA" id="ARBA00022723"/>
    </source>
</evidence>
<evidence type="ECO:0000256" key="10">
    <source>
        <dbReference type="ARBA" id="ARBA00023204"/>
    </source>
</evidence>
<evidence type="ECO:0000313" key="16">
    <source>
        <dbReference type="EMBL" id="KAJ3687735.1"/>
    </source>
</evidence>
<dbReference type="GO" id="GO:0006310">
    <property type="term" value="P:DNA recombination"/>
    <property type="evidence" value="ECO:0007669"/>
    <property type="project" value="UniProtKB-KW"/>
</dbReference>
<comment type="subunit">
    <text evidence="13">Heterotrimer of RPA1, RPA2 and RPA3 (canonical replication protein A complex).</text>
</comment>
<feature type="compositionally biased region" description="Polar residues" evidence="14">
    <location>
        <begin position="215"/>
        <end position="242"/>
    </location>
</feature>
<keyword evidence="9" id="KW-0233">DNA recombination</keyword>
<feature type="domain" description="CCHC-type" evidence="15">
    <location>
        <begin position="808"/>
        <end position="823"/>
    </location>
</feature>
<evidence type="ECO:0000256" key="5">
    <source>
        <dbReference type="ARBA" id="ARBA00022763"/>
    </source>
</evidence>
<dbReference type="FunFam" id="2.40.50.140:FF:000117">
    <property type="entry name" value="Replication protein A subunit"/>
    <property type="match status" value="1"/>
</dbReference>
<protein>
    <recommendedName>
        <fullName evidence="13">Replication protein A subunit</fullName>
    </recommendedName>
</protein>
<dbReference type="InterPro" id="IPR031657">
    <property type="entry name" value="REPA_OB_2"/>
</dbReference>
<evidence type="ECO:0000256" key="14">
    <source>
        <dbReference type="SAM" id="MobiDB-lite"/>
    </source>
</evidence>
<dbReference type="FunFam" id="2.40.50.140:FF:000041">
    <property type="entry name" value="Replication protein A subunit"/>
    <property type="match status" value="1"/>
</dbReference>
<accession>A0AAD6EKH1</accession>
<dbReference type="InterPro" id="IPR004591">
    <property type="entry name" value="Rfa1"/>
</dbReference>
<evidence type="ECO:0000256" key="7">
    <source>
        <dbReference type="ARBA" id="ARBA00022833"/>
    </source>
</evidence>
<dbReference type="Gene3D" id="4.10.60.10">
    <property type="entry name" value="Zinc finger, CCHC-type"/>
    <property type="match status" value="1"/>
</dbReference>
<keyword evidence="10" id="KW-0234">DNA repair</keyword>
<feature type="compositionally biased region" description="Polar residues" evidence="14">
    <location>
        <begin position="182"/>
        <end position="191"/>
    </location>
</feature>
<evidence type="ECO:0000256" key="8">
    <source>
        <dbReference type="ARBA" id="ARBA00023125"/>
    </source>
</evidence>
<reference evidence="16 17" key="1">
    <citation type="journal article" date="2022" name="Cell">
        <title>Repeat-based holocentromeres influence genome architecture and karyotype evolution.</title>
        <authorList>
            <person name="Hofstatter P.G."/>
            <person name="Thangavel G."/>
            <person name="Lux T."/>
            <person name="Neumann P."/>
            <person name="Vondrak T."/>
            <person name="Novak P."/>
            <person name="Zhang M."/>
            <person name="Costa L."/>
            <person name="Castellani M."/>
            <person name="Scott A."/>
            <person name="Toegelov H."/>
            <person name="Fuchs J."/>
            <person name="Mata-Sucre Y."/>
            <person name="Dias Y."/>
            <person name="Vanzela A.L.L."/>
            <person name="Huettel B."/>
            <person name="Almeida C.C.S."/>
            <person name="Simkova H."/>
            <person name="Souza G."/>
            <person name="Pedrosa-Harand A."/>
            <person name="Macas J."/>
            <person name="Mayer K.F.X."/>
            <person name="Houben A."/>
            <person name="Marques A."/>
        </authorList>
    </citation>
    <scope>NUCLEOTIDE SEQUENCE [LARGE SCALE GENOMIC DNA]</scope>
    <source>
        <strain evidence="16">RhyTen1mFocal</strain>
    </source>
</reference>
<proteinExistence type="inferred from homology"/>
<dbReference type="PROSITE" id="PS50158">
    <property type="entry name" value="ZF_CCHC"/>
    <property type="match status" value="1"/>
</dbReference>
<dbReference type="FunFam" id="2.40.50.140:FF:000090">
    <property type="entry name" value="Replication protein A subunit"/>
    <property type="match status" value="1"/>
</dbReference>
<dbReference type="CDD" id="cd04477">
    <property type="entry name" value="RPA1N"/>
    <property type="match status" value="1"/>
</dbReference>
<dbReference type="CDD" id="cd04475">
    <property type="entry name" value="RPA1_DBD_B"/>
    <property type="match status" value="1"/>
</dbReference>
<dbReference type="GO" id="GO:0003677">
    <property type="term" value="F:DNA binding"/>
    <property type="evidence" value="ECO:0007669"/>
    <property type="project" value="UniProtKB-KW"/>
</dbReference>
<evidence type="ECO:0000256" key="3">
    <source>
        <dbReference type="ARBA" id="ARBA00022705"/>
    </source>
</evidence>
<keyword evidence="11 13" id="KW-0539">Nucleus</keyword>
<dbReference type="SUPFAM" id="SSF57756">
    <property type="entry name" value="Retrovirus zinc finger-like domains"/>
    <property type="match status" value="1"/>
</dbReference>
<dbReference type="AlphaFoldDB" id="A0AAD6EKH1"/>
<dbReference type="GO" id="GO:0007140">
    <property type="term" value="P:male meiotic nuclear division"/>
    <property type="evidence" value="ECO:0007669"/>
    <property type="project" value="UniProtKB-ARBA"/>
</dbReference>
<sequence length="852" mass="93543">MAHQLTSGAVAVISEGGGDGMQPVLQISDVRQVSTPQNTTERYRMLLSDGAHTQQAMLATQLNSLVKEGNLQAGSIVQLHEYICNQIQGRRIIIVIQVEILQSKCEIIGTPRMYEIGTSPSLANNPNTGNSAKTHSTGQTPQTGPSINPRQQPPSNNPSYNANTGVRNMLNQPNFQMPKPSSPNLNASTHSNNSLYNASMNVRNMMNQPTLQTMKPENPNLNQSFQFRPPASTISSSNTYSRPAQQPPFQQPPPPLYVNRGPIAKNEAPAVIFPISRLNPFQGRWTIKARVSLKGELRSYNNTKGDGKVFSFDLIDSEGGQIRVTCFNNVAEHFYPKIEFGKVYLISKGSIKQANKRFNPLNHEYEMNLESGSMVEPCEDDNTIPGVTFCFRQISDIESLPSDTILDVIGVVTSISPASIVMKKNGSETSKRTLQLKDMSGRSVELSLWGNFVSSEGKELQSMCDSGQFPILAIKGGRVNDFNGKSVSSIPGSQLFVEPDCVEAQQLRDWYNREGKSASAVSISFQTGMQAGRADNRKTCSQIKEEGLGHEEKPDWISIKGTITFFVLTNGFSYTACPLMINDRHCNKKVTNNGDGTWRCDRCDQNFPDCDYRYLLTFDIQDHTGVARVTAFQEAGEQIMGRPAKDLHRIKYEEDDDEKFSEIIRSVLFKQFIFKLKVKEESYGEVQQVKVTVVSAEKVDPSTESKYLLGQIDKMLLEDQRPNQNLYPNTAPGNGNDRPNLYVGARDQQMPLCSGCGSSGHNVLNCPTSMNRQVGGAGGGFANSSLNYMGAGGLGGADSGLGNDRNVCFKCQQPGHWARDCPNVAPGSGGGAGYGAGNLQNRYNNNQYGGNY</sequence>
<evidence type="ECO:0000256" key="12">
    <source>
        <dbReference type="PROSITE-ProRule" id="PRU00047"/>
    </source>
</evidence>